<dbReference type="AlphaFoldDB" id="A0A4Q7NJG3"/>
<proteinExistence type="predicted"/>
<dbReference type="InterPro" id="IPR036390">
    <property type="entry name" value="WH_DNA-bd_sf"/>
</dbReference>
<dbReference type="SUPFAM" id="SSF55781">
    <property type="entry name" value="GAF domain-like"/>
    <property type="match status" value="1"/>
</dbReference>
<evidence type="ECO:0000256" key="2">
    <source>
        <dbReference type="ARBA" id="ARBA00023125"/>
    </source>
</evidence>
<keyword evidence="2" id="KW-0238">DNA-binding</keyword>
<gene>
    <name evidence="6" type="ORF">EV675_1218</name>
</gene>
<dbReference type="EMBL" id="SGXC01000001">
    <property type="protein sequence ID" value="RZS85195.1"/>
    <property type="molecule type" value="Genomic_DNA"/>
</dbReference>
<dbReference type="SMART" id="SM00346">
    <property type="entry name" value="HTH_ICLR"/>
    <property type="match status" value="1"/>
</dbReference>
<dbReference type="SUPFAM" id="SSF46785">
    <property type="entry name" value="Winged helix' DNA-binding domain"/>
    <property type="match status" value="1"/>
</dbReference>
<evidence type="ECO:0000256" key="1">
    <source>
        <dbReference type="ARBA" id="ARBA00023015"/>
    </source>
</evidence>
<dbReference type="InterPro" id="IPR014757">
    <property type="entry name" value="Tscrpt_reg_IclR_C"/>
</dbReference>
<dbReference type="InterPro" id="IPR005471">
    <property type="entry name" value="Tscrpt_reg_IclR_N"/>
</dbReference>
<dbReference type="Gene3D" id="3.30.450.40">
    <property type="match status" value="1"/>
</dbReference>
<dbReference type="GO" id="GO:0003677">
    <property type="term" value="F:DNA binding"/>
    <property type="evidence" value="ECO:0007669"/>
    <property type="project" value="UniProtKB-KW"/>
</dbReference>
<dbReference type="GO" id="GO:0045892">
    <property type="term" value="P:negative regulation of DNA-templated transcription"/>
    <property type="evidence" value="ECO:0007669"/>
    <property type="project" value="TreeGrafter"/>
</dbReference>
<dbReference type="InterPro" id="IPR036388">
    <property type="entry name" value="WH-like_DNA-bd_sf"/>
</dbReference>
<dbReference type="PANTHER" id="PTHR30136">
    <property type="entry name" value="HELIX-TURN-HELIX TRANSCRIPTIONAL REGULATOR, ICLR FAMILY"/>
    <property type="match status" value="1"/>
</dbReference>
<dbReference type="Pfam" id="PF01614">
    <property type="entry name" value="IclR_C"/>
    <property type="match status" value="1"/>
</dbReference>
<evidence type="ECO:0000313" key="6">
    <source>
        <dbReference type="EMBL" id="RZS85195.1"/>
    </source>
</evidence>
<dbReference type="OrthoDB" id="9807558at2"/>
<dbReference type="PANTHER" id="PTHR30136:SF23">
    <property type="entry name" value="DNA-BINDING TRANSCRIPTIONAL ACTIVATOR MHPR"/>
    <property type="match status" value="1"/>
</dbReference>
<feature type="domain" description="IclR-ED" evidence="5">
    <location>
        <begin position="69"/>
        <end position="254"/>
    </location>
</feature>
<keyword evidence="3" id="KW-0804">Transcription</keyword>
<dbReference type="Proteomes" id="UP000292445">
    <property type="component" value="Unassembled WGS sequence"/>
</dbReference>
<dbReference type="GO" id="GO:0003700">
    <property type="term" value="F:DNA-binding transcription factor activity"/>
    <property type="evidence" value="ECO:0007669"/>
    <property type="project" value="TreeGrafter"/>
</dbReference>
<name>A0A4Q7NJG3_9BURK</name>
<dbReference type="Pfam" id="PF09339">
    <property type="entry name" value="HTH_IclR"/>
    <property type="match status" value="1"/>
</dbReference>
<protein>
    <submittedName>
        <fullName evidence="6">IclR family transcriptional regulator</fullName>
    </submittedName>
</protein>
<keyword evidence="1" id="KW-0805">Transcription regulation</keyword>
<dbReference type="PROSITE" id="PS51078">
    <property type="entry name" value="ICLR_ED"/>
    <property type="match status" value="1"/>
</dbReference>
<reference evidence="6 7" key="1">
    <citation type="submission" date="2019-02" db="EMBL/GenBank/DDBJ databases">
        <title>Genomic Encyclopedia of Type Strains, Phase IV (KMG-IV): sequencing the most valuable type-strain genomes for metagenomic binning, comparative biology and taxonomic classification.</title>
        <authorList>
            <person name="Goeker M."/>
        </authorList>
    </citation>
    <scope>NUCLEOTIDE SEQUENCE [LARGE SCALE GENOMIC DNA]</scope>
    <source>
        <strain evidence="6 7">K24</strain>
    </source>
</reference>
<dbReference type="NCBIfam" id="NF007342">
    <property type="entry name" value="PRK09834.1-4"/>
    <property type="match status" value="1"/>
</dbReference>
<dbReference type="InterPro" id="IPR050707">
    <property type="entry name" value="HTH_MetabolicPath_Reg"/>
</dbReference>
<dbReference type="Gene3D" id="1.10.10.10">
    <property type="entry name" value="Winged helix-like DNA-binding domain superfamily/Winged helix DNA-binding domain"/>
    <property type="match status" value="1"/>
</dbReference>
<evidence type="ECO:0000259" key="5">
    <source>
        <dbReference type="PROSITE" id="PS51078"/>
    </source>
</evidence>
<evidence type="ECO:0000259" key="4">
    <source>
        <dbReference type="PROSITE" id="PS51077"/>
    </source>
</evidence>
<comment type="caution">
    <text evidence="6">The sequence shown here is derived from an EMBL/GenBank/DDBJ whole genome shotgun (WGS) entry which is preliminary data.</text>
</comment>
<accession>A0A4Q7NJG3</accession>
<dbReference type="RefSeq" id="WP_130356449.1">
    <property type="nucleotide sequence ID" value="NZ_SGXC01000001.1"/>
</dbReference>
<dbReference type="InterPro" id="IPR029016">
    <property type="entry name" value="GAF-like_dom_sf"/>
</dbReference>
<feature type="domain" description="HTH iclR-type" evidence="4">
    <location>
        <begin position="7"/>
        <end position="68"/>
    </location>
</feature>
<evidence type="ECO:0000313" key="7">
    <source>
        <dbReference type="Proteomes" id="UP000292445"/>
    </source>
</evidence>
<keyword evidence="7" id="KW-1185">Reference proteome</keyword>
<organism evidence="6 7">
    <name type="scientific">Pigmentiphaga kullae</name>
    <dbReference type="NCBI Taxonomy" id="151784"/>
    <lineage>
        <taxon>Bacteria</taxon>
        <taxon>Pseudomonadati</taxon>
        <taxon>Pseudomonadota</taxon>
        <taxon>Betaproteobacteria</taxon>
        <taxon>Burkholderiales</taxon>
        <taxon>Alcaligenaceae</taxon>
        <taxon>Pigmentiphaga</taxon>
    </lineage>
</organism>
<sequence length="255" mass="28220">MPSFPPVQAVVRTIELLQALNRQPVSTLDVLHKQTGIPKPSLIRLLESLASKGLVRHAPQYGAYYLTSLVNTLSSGYHSEPRIVEAARPRLDALTEAIKWPLAIAVFDTDAMVVRYSTIPHSPLSLLHSTINMRLSLVSRAIGRAYLAFCEEDERETILALLRQSKNPEDQPAQDRDAVRQMIAVTRAQGYALRDPAVRPVSGTLAVPVFDGKHVVASFGMTWFASTLTNEQVVERYLGPLQEVSRGISEDLARL</sequence>
<dbReference type="PROSITE" id="PS51077">
    <property type="entry name" value="HTH_ICLR"/>
    <property type="match status" value="1"/>
</dbReference>
<evidence type="ECO:0000256" key="3">
    <source>
        <dbReference type="ARBA" id="ARBA00023163"/>
    </source>
</evidence>